<name>A0A7T0KGA7_9CORY</name>
<evidence type="ECO:0000259" key="2">
    <source>
        <dbReference type="Pfam" id="PF04326"/>
    </source>
</evidence>
<dbReference type="AlphaFoldDB" id="A0A7T0KGA7"/>
<dbReference type="Gene3D" id="3.30.950.30">
    <property type="entry name" value="Schlafen, AAA domain"/>
    <property type="match status" value="1"/>
</dbReference>
<evidence type="ECO:0000313" key="4">
    <source>
        <dbReference type="Proteomes" id="UP000594681"/>
    </source>
</evidence>
<proteinExistence type="predicted"/>
<feature type="compositionally biased region" description="Polar residues" evidence="1">
    <location>
        <begin position="491"/>
        <end position="501"/>
    </location>
</feature>
<dbReference type="Proteomes" id="UP000594681">
    <property type="component" value="Chromosome"/>
</dbReference>
<evidence type="ECO:0000313" key="3">
    <source>
        <dbReference type="EMBL" id="QPK80077.1"/>
    </source>
</evidence>
<dbReference type="PANTHER" id="PTHR30595:SF6">
    <property type="entry name" value="SCHLAFEN ALBA-2 DOMAIN-CONTAINING PROTEIN"/>
    <property type="match status" value="1"/>
</dbReference>
<feature type="domain" description="Schlafen AlbA-2" evidence="2">
    <location>
        <begin position="36"/>
        <end position="137"/>
    </location>
</feature>
<dbReference type="PANTHER" id="PTHR30595">
    <property type="entry name" value="GLPR-RELATED TRANSCRIPTIONAL REPRESSOR"/>
    <property type="match status" value="1"/>
</dbReference>
<dbReference type="InterPro" id="IPR036390">
    <property type="entry name" value="WH_DNA-bd_sf"/>
</dbReference>
<feature type="compositionally biased region" description="Polar residues" evidence="1">
    <location>
        <begin position="562"/>
        <end position="571"/>
    </location>
</feature>
<sequence>MRQTRVVQLIELLRQNPQAEHTVAAFPVRNGLPEGIEETVAAFANMPEGGTLLLGITQDSDTYTVTGVSYPEEVPAALATAVRSTIVPAPQLGEVTTVIVEDKAVVACTIPPQSKESKPFRIGAQGPAFIRSAAGNFRLSFEEEHFLKDSAATISADRAPVLAAQVDKDLDEELLERYLNRQIASSIRLRKASKEEQLLRTNVLADEEGHPTVAALYALGKHPQQFLPHLGLSVAAKAPVKGSSQLRATDARRLSGPLPDLLDQGMKWINQHVASTITLRYGDNKDFPELPPSAVREVLTNALIHRDLSAASVGRLTEVLKLPEQLLITNPGGLWGLSTSALGKVGSRPRNPILYSMCMAVATEDGKLVVDNPASGVPSTRQAFQGVYSTPPEFTDGVVSFQVALTSASEFTSEQLRWLATLPGAKSLSATQQQALLTMREEGELTNRQFREQVSIDSAQARTELQDLVSAGLAEVVGAGRATAYRLASADSPSPTPQQTRPIAGEPLQRSRRTGFATAPRPEFKSATSTQPTTSSASPTRMASLGNTPGAAATPNPAHSASPVSTNSSQPRRTRKRSAYISTEDKRRIIIETLRNAGKPLSKSELLQASSLSFGQLTPILSALIKGDVIKMEDPFPRSRNQRYMLAD</sequence>
<dbReference type="Pfam" id="PF13749">
    <property type="entry name" value="HATPase_c_4"/>
    <property type="match status" value="1"/>
</dbReference>
<reference evidence="3 4" key="1">
    <citation type="submission" date="2020-11" db="EMBL/GenBank/DDBJ databases">
        <title>Corynebacterium sp. ZJ-599.</title>
        <authorList>
            <person name="Zhou J."/>
        </authorList>
    </citation>
    <scope>NUCLEOTIDE SEQUENCE [LARGE SCALE GENOMIC DNA]</scope>
    <source>
        <strain evidence="3 4">ZJ-599</strain>
    </source>
</reference>
<dbReference type="Gene3D" id="1.10.10.10">
    <property type="entry name" value="Winged helix-like DNA-binding domain superfamily/Winged helix DNA-binding domain"/>
    <property type="match status" value="1"/>
</dbReference>
<evidence type="ECO:0000256" key="1">
    <source>
        <dbReference type="SAM" id="MobiDB-lite"/>
    </source>
</evidence>
<accession>A0A7T0KGA7</accession>
<dbReference type="Gene3D" id="3.30.565.60">
    <property type="match status" value="1"/>
</dbReference>
<dbReference type="Pfam" id="PF04326">
    <property type="entry name" value="SLFN_AlbA_2"/>
    <property type="match status" value="1"/>
</dbReference>
<dbReference type="InterPro" id="IPR038475">
    <property type="entry name" value="RecG_C_sf"/>
</dbReference>
<dbReference type="SUPFAM" id="SSF46785">
    <property type="entry name" value="Winged helix' DNA-binding domain"/>
    <property type="match status" value="1"/>
</dbReference>
<dbReference type="InterPro" id="IPR007421">
    <property type="entry name" value="Schlafen_AlbA_2_dom"/>
</dbReference>
<dbReference type="InterPro" id="IPR038461">
    <property type="entry name" value="Schlafen_AlbA_2_dom_sf"/>
</dbReference>
<protein>
    <submittedName>
        <fullName evidence="3">Putative DNA binding domain-containing protein</fullName>
    </submittedName>
</protein>
<dbReference type="InterPro" id="IPR036388">
    <property type="entry name" value="WH-like_DNA-bd_sf"/>
</dbReference>
<dbReference type="KEGG" id="cliz:G7Y31_05160"/>
<dbReference type="EMBL" id="CP064954">
    <property type="protein sequence ID" value="QPK80077.1"/>
    <property type="molecule type" value="Genomic_DNA"/>
</dbReference>
<feature type="region of interest" description="Disordered" evidence="1">
    <location>
        <begin position="487"/>
        <end position="581"/>
    </location>
</feature>
<gene>
    <name evidence="3" type="ORF">G7Y31_05160</name>
</gene>
<organism evidence="3 4">
    <name type="scientific">Corynebacterium lizhenjunii</name>
    <dbReference type="NCBI Taxonomy" id="2709394"/>
    <lineage>
        <taxon>Bacteria</taxon>
        <taxon>Bacillati</taxon>
        <taxon>Actinomycetota</taxon>
        <taxon>Actinomycetes</taxon>
        <taxon>Mycobacteriales</taxon>
        <taxon>Corynebacteriaceae</taxon>
        <taxon>Corynebacterium</taxon>
    </lineage>
</organism>
<feature type="compositionally biased region" description="Low complexity" evidence="1">
    <location>
        <begin position="526"/>
        <end position="558"/>
    </location>
</feature>
<keyword evidence="4" id="KW-1185">Reference proteome</keyword>